<name>A0ABY8UDJ3_TETOB</name>
<gene>
    <name evidence="2" type="ORF">OEZ85_003964</name>
</gene>
<evidence type="ECO:0000313" key="3">
    <source>
        <dbReference type="Proteomes" id="UP001244341"/>
    </source>
</evidence>
<dbReference type="Proteomes" id="UP001244341">
    <property type="component" value="Chromosome 10b"/>
</dbReference>
<evidence type="ECO:0000256" key="1">
    <source>
        <dbReference type="SAM" id="Coils"/>
    </source>
</evidence>
<keyword evidence="1" id="KW-0175">Coiled coil</keyword>
<proteinExistence type="predicted"/>
<feature type="coiled-coil region" evidence="1">
    <location>
        <begin position="29"/>
        <end position="63"/>
    </location>
</feature>
<keyword evidence="3" id="KW-1185">Reference proteome</keyword>
<protein>
    <submittedName>
        <fullName evidence="2">Uncharacterized protein</fullName>
    </submittedName>
</protein>
<organism evidence="2 3">
    <name type="scientific">Tetradesmus obliquus</name>
    <name type="common">Green alga</name>
    <name type="synonym">Acutodesmus obliquus</name>
    <dbReference type="NCBI Taxonomy" id="3088"/>
    <lineage>
        <taxon>Eukaryota</taxon>
        <taxon>Viridiplantae</taxon>
        <taxon>Chlorophyta</taxon>
        <taxon>core chlorophytes</taxon>
        <taxon>Chlorophyceae</taxon>
        <taxon>CS clade</taxon>
        <taxon>Sphaeropleales</taxon>
        <taxon>Scenedesmaceae</taxon>
        <taxon>Tetradesmus</taxon>
    </lineage>
</organism>
<accession>A0ABY8UDJ3</accession>
<dbReference type="EMBL" id="CP126217">
    <property type="protein sequence ID" value="WIA19332.1"/>
    <property type="molecule type" value="Genomic_DNA"/>
</dbReference>
<reference evidence="2 3" key="1">
    <citation type="submission" date="2023-05" db="EMBL/GenBank/DDBJ databases">
        <title>A 100% complete, gapless, phased diploid assembly of the Scenedesmus obliquus UTEX 3031 genome.</title>
        <authorList>
            <person name="Biondi T.C."/>
            <person name="Hanschen E.R."/>
            <person name="Kwon T."/>
            <person name="Eng W."/>
            <person name="Kruse C.P.S."/>
            <person name="Koehler S.I."/>
            <person name="Kunde Y."/>
            <person name="Gleasner C.D."/>
            <person name="You Mak K.T."/>
            <person name="Polle J."/>
            <person name="Hovde B.T."/>
            <person name="Starkenburg S.R."/>
        </authorList>
    </citation>
    <scope>NUCLEOTIDE SEQUENCE [LARGE SCALE GENOMIC DNA]</scope>
    <source>
        <strain evidence="2 3">DOE0152z</strain>
    </source>
</reference>
<sequence length="87" mass="9794">MLSTIKQQVVDNVAERGYSKKLAVVQGELEGYACKLDGFQRALQELEMQLAEKELQVAMLKSIIRDSEDTAVLQQQLAEVGRRTQRA</sequence>
<evidence type="ECO:0000313" key="2">
    <source>
        <dbReference type="EMBL" id="WIA19332.1"/>
    </source>
</evidence>